<evidence type="ECO:0000256" key="3">
    <source>
        <dbReference type="ARBA" id="ARBA00022692"/>
    </source>
</evidence>
<dbReference type="GO" id="GO:0005886">
    <property type="term" value="C:plasma membrane"/>
    <property type="evidence" value="ECO:0007669"/>
    <property type="project" value="UniProtKB-SubCell"/>
</dbReference>
<accession>A0A7X0HIN9</accession>
<evidence type="ECO:0000256" key="5">
    <source>
        <dbReference type="ARBA" id="ARBA00023136"/>
    </source>
</evidence>
<protein>
    <submittedName>
        <fullName evidence="7">Putative membrane protein</fullName>
    </submittedName>
</protein>
<dbReference type="AlphaFoldDB" id="A0A7X0HIN9"/>
<comment type="subcellular location">
    <subcellularLocation>
        <location evidence="1">Cell membrane</location>
        <topology evidence="1">Multi-pass membrane protein</topology>
    </subcellularLocation>
</comment>
<proteinExistence type="predicted"/>
<dbReference type="Proteomes" id="UP000540423">
    <property type="component" value="Unassembled WGS sequence"/>
</dbReference>
<keyword evidence="2" id="KW-1003">Cell membrane</keyword>
<keyword evidence="5 6" id="KW-0472">Membrane</keyword>
<keyword evidence="3 6" id="KW-0812">Transmembrane</keyword>
<evidence type="ECO:0000256" key="1">
    <source>
        <dbReference type="ARBA" id="ARBA00004651"/>
    </source>
</evidence>
<sequence>MRFAHAHPGAAADPGLWGWSSSVGALLAVTAYVLASGRLRRRGDDWSRWRVVSFGAGGAGVAWAGVGPLPGGPFTAHMSGHLIVGMAAPLLLVLARPLTLTLRVLPPCAARWRLLALAHSRPVRLLTFPPLAALLDVGGLWLLYRTELYEATQHHPLLHAAVHTHVLAAGLLFTFAVCQVDPVRRRWPLSLRAATLLAAGVAHAVLAKSLYAAPPPGTSLVAGDLHVGAQVMYYGGDLVEAAIGTALAAAWYRATGRAWTRRRLRSAAPVLEG</sequence>
<feature type="transmembrane region" description="Helical" evidence="6">
    <location>
        <begin position="231"/>
        <end position="252"/>
    </location>
</feature>
<dbReference type="RefSeq" id="WP_185034083.1">
    <property type="nucleotide sequence ID" value="NZ_BNBN01000003.1"/>
</dbReference>
<evidence type="ECO:0000256" key="6">
    <source>
        <dbReference type="SAM" id="Phobius"/>
    </source>
</evidence>
<dbReference type="InterPro" id="IPR019108">
    <property type="entry name" value="Caa3_assmbl_CtaG-rel"/>
</dbReference>
<feature type="transmembrane region" description="Helical" evidence="6">
    <location>
        <begin position="78"/>
        <end position="102"/>
    </location>
</feature>
<dbReference type="Pfam" id="PF09678">
    <property type="entry name" value="Caa3_CtaG"/>
    <property type="match status" value="1"/>
</dbReference>
<evidence type="ECO:0000256" key="2">
    <source>
        <dbReference type="ARBA" id="ARBA00022475"/>
    </source>
</evidence>
<organism evidence="7 8">
    <name type="scientific">Streptomyces candidus</name>
    <dbReference type="NCBI Taxonomy" id="67283"/>
    <lineage>
        <taxon>Bacteria</taxon>
        <taxon>Bacillati</taxon>
        <taxon>Actinomycetota</taxon>
        <taxon>Actinomycetes</taxon>
        <taxon>Kitasatosporales</taxon>
        <taxon>Streptomycetaceae</taxon>
        <taxon>Streptomyces</taxon>
    </lineage>
</organism>
<name>A0A7X0HIN9_9ACTN</name>
<feature type="transmembrane region" description="Helical" evidence="6">
    <location>
        <begin position="156"/>
        <end position="177"/>
    </location>
</feature>
<keyword evidence="8" id="KW-1185">Reference proteome</keyword>
<feature type="transmembrane region" description="Helical" evidence="6">
    <location>
        <begin position="47"/>
        <end position="66"/>
    </location>
</feature>
<dbReference type="EMBL" id="JACHEM010000012">
    <property type="protein sequence ID" value="MBB6438183.1"/>
    <property type="molecule type" value="Genomic_DNA"/>
</dbReference>
<feature type="transmembrane region" description="Helical" evidence="6">
    <location>
        <begin position="16"/>
        <end position="35"/>
    </location>
</feature>
<evidence type="ECO:0000256" key="4">
    <source>
        <dbReference type="ARBA" id="ARBA00022989"/>
    </source>
</evidence>
<gene>
    <name evidence="7" type="ORF">HNQ79_004687</name>
</gene>
<comment type="caution">
    <text evidence="7">The sequence shown here is derived from an EMBL/GenBank/DDBJ whole genome shotgun (WGS) entry which is preliminary data.</text>
</comment>
<feature type="transmembrane region" description="Helical" evidence="6">
    <location>
        <begin position="189"/>
        <end position="211"/>
    </location>
</feature>
<reference evidence="7 8" key="1">
    <citation type="submission" date="2020-08" db="EMBL/GenBank/DDBJ databases">
        <title>Genomic Encyclopedia of Type Strains, Phase IV (KMG-IV): sequencing the most valuable type-strain genomes for metagenomic binning, comparative biology and taxonomic classification.</title>
        <authorList>
            <person name="Goeker M."/>
        </authorList>
    </citation>
    <scope>NUCLEOTIDE SEQUENCE [LARGE SCALE GENOMIC DNA]</scope>
    <source>
        <strain evidence="7 8">DSM 40141</strain>
    </source>
</reference>
<evidence type="ECO:0000313" key="7">
    <source>
        <dbReference type="EMBL" id="MBB6438183.1"/>
    </source>
</evidence>
<evidence type="ECO:0000313" key="8">
    <source>
        <dbReference type="Proteomes" id="UP000540423"/>
    </source>
</evidence>
<keyword evidence="4 6" id="KW-1133">Transmembrane helix</keyword>
<feature type="transmembrane region" description="Helical" evidence="6">
    <location>
        <begin position="123"/>
        <end position="144"/>
    </location>
</feature>